<dbReference type="InterPro" id="IPR041588">
    <property type="entry name" value="Integrase_H2C2"/>
</dbReference>
<dbReference type="InterPro" id="IPR043502">
    <property type="entry name" value="DNA/RNA_pol_sf"/>
</dbReference>
<keyword evidence="2" id="KW-0548">Nucleotidyltransferase</keyword>
<protein>
    <recommendedName>
        <fullName evidence="7">Integrase catalytic domain-containing protein</fullName>
    </recommendedName>
</protein>
<keyword evidence="3" id="KW-0540">Nuclease</keyword>
<dbReference type="SUPFAM" id="SSF56672">
    <property type="entry name" value="DNA/RNA polymerases"/>
    <property type="match status" value="1"/>
</dbReference>
<dbReference type="EMBL" id="CAJNOQ010022557">
    <property type="protein sequence ID" value="CAF1502735.1"/>
    <property type="molecule type" value="Genomic_DNA"/>
</dbReference>
<keyword evidence="6" id="KW-0695">RNA-directed DNA polymerase</keyword>
<dbReference type="InterPro" id="IPR050951">
    <property type="entry name" value="Retrovirus_Pol_polyprotein"/>
</dbReference>
<evidence type="ECO:0000313" key="9">
    <source>
        <dbReference type="EMBL" id="CAF4364311.1"/>
    </source>
</evidence>
<dbReference type="FunFam" id="1.10.340.70:FF:000001">
    <property type="entry name" value="Retrovirus-related Pol polyprotein from transposon gypsy-like Protein"/>
    <property type="match status" value="1"/>
</dbReference>
<dbReference type="AlphaFoldDB" id="A0A815TGH9"/>
<evidence type="ECO:0000256" key="6">
    <source>
        <dbReference type="ARBA" id="ARBA00022918"/>
    </source>
</evidence>
<dbReference type="Pfam" id="PF17921">
    <property type="entry name" value="Integrase_H2C2"/>
    <property type="match status" value="1"/>
</dbReference>
<dbReference type="InterPro" id="IPR041373">
    <property type="entry name" value="RT_RNaseH"/>
</dbReference>
<dbReference type="GO" id="GO:0015074">
    <property type="term" value="P:DNA integration"/>
    <property type="evidence" value="ECO:0007669"/>
    <property type="project" value="InterPro"/>
</dbReference>
<feature type="domain" description="Integrase catalytic" evidence="7">
    <location>
        <begin position="145"/>
        <end position="310"/>
    </location>
</feature>
<keyword evidence="10" id="KW-1185">Reference proteome</keyword>
<proteinExistence type="predicted"/>
<dbReference type="GO" id="GO:0004519">
    <property type="term" value="F:endonuclease activity"/>
    <property type="evidence" value="ECO:0007669"/>
    <property type="project" value="UniProtKB-KW"/>
</dbReference>
<evidence type="ECO:0000256" key="5">
    <source>
        <dbReference type="ARBA" id="ARBA00022801"/>
    </source>
</evidence>
<evidence type="ECO:0000256" key="4">
    <source>
        <dbReference type="ARBA" id="ARBA00022759"/>
    </source>
</evidence>
<reference evidence="8" key="1">
    <citation type="submission" date="2021-02" db="EMBL/GenBank/DDBJ databases">
        <authorList>
            <person name="Nowell W R."/>
        </authorList>
    </citation>
    <scope>NUCLEOTIDE SEQUENCE</scope>
</reference>
<dbReference type="OrthoDB" id="422540at2759"/>
<gene>
    <name evidence="8" type="ORF">GPM918_LOCUS36759</name>
    <name evidence="9" type="ORF">SRO942_LOCUS37507</name>
</gene>
<dbReference type="Gene3D" id="1.10.340.70">
    <property type="match status" value="1"/>
</dbReference>
<keyword evidence="5" id="KW-0378">Hydrolase</keyword>
<evidence type="ECO:0000313" key="10">
    <source>
        <dbReference type="Proteomes" id="UP000663829"/>
    </source>
</evidence>
<accession>A0A815TGH9</accession>
<dbReference type="PANTHER" id="PTHR37984:SF5">
    <property type="entry name" value="PROTEIN NYNRIN-LIKE"/>
    <property type="match status" value="1"/>
</dbReference>
<evidence type="ECO:0000313" key="8">
    <source>
        <dbReference type="EMBL" id="CAF1502735.1"/>
    </source>
</evidence>
<dbReference type="SUPFAM" id="SSF53098">
    <property type="entry name" value="Ribonuclease H-like"/>
    <property type="match status" value="1"/>
</dbReference>
<dbReference type="InterPro" id="IPR001584">
    <property type="entry name" value="Integrase_cat-core"/>
</dbReference>
<organism evidence="8 10">
    <name type="scientific">Didymodactylos carnosus</name>
    <dbReference type="NCBI Taxonomy" id="1234261"/>
    <lineage>
        <taxon>Eukaryota</taxon>
        <taxon>Metazoa</taxon>
        <taxon>Spiralia</taxon>
        <taxon>Gnathifera</taxon>
        <taxon>Rotifera</taxon>
        <taxon>Eurotatoria</taxon>
        <taxon>Bdelloidea</taxon>
        <taxon>Philodinida</taxon>
        <taxon>Philodinidae</taxon>
        <taxon>Didymodactylos</taxon>
    </lineage>
</organism>
<dbReference type="Pfam" id="PF17917">
    <property type="entry name" value="RT_RNaseH"/>
    <property type="match status" value="1"/>
</dbReference>
<evidence type="ECO:0000256" key="3">
    <source>
        <dbReference type="ARBA" id="ARBA00022722"/>
    </source>
</evidence>
<dbReference type="GO" id="GO:0003676">
    <property type="term" value="F:nucleic acid binding"/>
    <property type="evidence" value="ECO:0007669"/>
    <property type="project" value="InterPro"/>
</dbReference>
<keyword evidence="4" id="KW-0255">Endonuclease</keyword>
<dbReference type="EMBL" id="CAJOBC010088078">
    <property type="protein sequence ID" value="CAF4364311.1"/>
    <property type="molecule type" value="Genomic_DNA"/>
</dbReference>
<dbReference type="GO" id="GO:0003964">
    <property type="term" value="F:RNA-directed DNA polymerase activity"/>
    <property type="evidence" value="ECO:0007669"/>
    <property type="project" value="UniProtKB-KW"/>
</dbReference>
<dbReference type="PANTHER" id="PTHR37984">
    <property type="entry name" value="PROTEIN CBG26694"/>
    <property type="match status" value="1"/>
</dbReference>
<name>A0A815TGH9_9BILA</name>
<evidence type="ECO:0000256" key="1">
    <source>
        <dbReference type="ARBA" id="ARBA00022679"/>
    </source>
</evidence>
<dbReference type="Proteomes" id="UP000681722">
    <property type="component" value="Unassembled WGS sequence"/>
</dbReference>
<evidence type="ECO:0000259" key="7">
    <source>
        <dbReference type="PROSITE" id="PS50994"/>
    </source>
</evidence>
<dbReference type="PROSITE" id="PS50994">
    <property type="entry name" value="INTEGRASE"/>
    <property type="match status" value="1"/>
</dbReference>
<keyword evidence="1" id="KW-0808">Transferase</keyword>
<sequence length="310" mass="35343">MFRSCMVHYQLRPYLYAQHFTLYTDHHPLCWLNTLSSKNGRLDRWSLQLQEYTFDIKHAAGKSNCVADYNKIKFIHDQLNTGKHVKSFVLENGVLHKLLPRHGQGTLKLPYIPVSMTQDLLEACHDHVTSGHLGVTRIWHKIRNRYYWPGMYNTIKQYVTSCSKCQQFKVSRVKPTGTLQPIEVTTGVLDLMGLDFIGPVPQSTSANCTAETAAKFLVEKVILQYGVPKQLITDQGTHFMANVFETISSRCGISHIKTTTYHPQTNGLTERFNATLAGSIGTYVNQQQTDWDEYLPFVTFAYNTSKQATT</sequence>
<dbReference type="Proteomes" id="UP000663829">
    <property type="component" value="Unassembled WGS sequence"/>
</dbReference>
<comment type="caution">
    <text evidence="8">The sequence shown here is derived from an EMBL/GenBank/DDBJ whole genome shotgun (WGS) entry which is preliminary data.</text>
</comment>
<dbReference type="Gene3D" id="3.30.420.10">
    <property type="entry name" value="Ribonuclease H-like superfamily/Ribonuclease H"/>
    <property type="match status" value="1"/>
</dbReference>
<dbReference type="GO" id="GO:0016787">
    <property type="term" value="F:hydrolase activity"/>
    <property type="evidence" value="ECO:0007669"/>
    <property type="project" value="UniProtKB-KW"/>
</dbReference>
<dbReference type="InterPro" id="IPR012337">
    <property type="entry name" value="RNaseH-like_sf"/>
</dbReference>
<evidence type="ECO:0000256" key="2">
    <source>
        <dbReference type="ARBA" id="ARBA00022695"/>
    </source>
</evidence>
<dbReference type="InterPro" id="IPR036397">
    <property type="entry name" value="RNaseH_sf"/>
</dbReference>